<keyword evidence="2" id="KW-0378">Hydrolase</keyword>
<dbReference type="AlphaFoldDB" id="A0A6M8M448"/>
<evidence type="ECO:0000256" key="1">
    <source>
        <dbReference type="SAM" id="MobiDB-lite"/>
    </source>
</evidence>
<accession>A0A6M8M448</accession>
<evidence type="ECO:0000313" key="2">
    <source>
        <dbReference type="EMBL" id="QKF49834.1"/>
    </source>
</evidence>
<keyword evidence="3" id="KW-1185">Reference proteome</keyword>
<dbReference type="KEGG" id="pgg:FX982_00754"/>
<dbReference type="EMBL" id="CP053746">
    <property type="protein sequence ID" value="QKF49834.1"/>
    <property type="molecule type" value="Genomic_DNA"/>
</dbReference>
<gene>
    <name evidence="2" type="ORF">FX982_00754</name>
</gene>
<reference evidence="3" key="1">
    <citation type="submission" date="2019-12" db="EMBL/GenBank/DDBJ databases">
        <title>Endophytic bacteria associated with Panax ginseng seedlings.</title>
        <authorList>
            <person name="Park J.M."/>
            <person name="Shin R."/>
            <person name="Jo S.H."/>
        </authorList>
    </citation>
    <scope>NUCLEOTIDE SEQUENCE [LARGE SCALE GENOMIC DNA]</scope>
    <source>
        <strain evidence="3">PgKB30</strain>
    </source>
</reference>
<feature type="region of interest" description="Disordered" evidence="1">
    <location>
        <begin position="129"/>
        <end position="154"/>
    </location>
</feature>
<feature type="region of interest" description="Disordered" evidence="1">
    <location>
        <begin position="220"/>
        <end position="242"/>
    </location>
</feature>
<evidence type="ECO:0000313" key="3">
    <source>
        <dbReference type="Proteomes" id="UP000501989"/>
    </source>
</evidence>
<dbReference type="EC" id="3.4.21.72" evidence="2"/>
<sequence>MAHYTVLLQQLPGSIQSEVIAHLGSTTGMSDLQIVERYRDAALQLRAAKLASIPPYAPGERDDAGHLTLDQFNSMVGADLSFMSAPLVEVHRQIIASEVVWYLSNFINQLSSTHAQMIEAARQEAQRRAEEAARQLAQQQAEEAARQLARRRAEEAERLHAQQLAEQQARELQERRAKEAAEVAARQLAEQQAEAAAQALINQRAQESALREARLATELVAATREPIPQTRSDGSGEPEDDLADSQALRHLLFVPGPLAMAEVERATVVLKQRIDAPVAEYASSIGPYLTTPSMSASLAP</sequence>
<dbReference type="GO" id="GO:0016787">
    <property type="term" value="F:hydrolase activity"/>
    <property type="evidence" value="ECO:0007669"/>
    <property type="project" value="UniProtKB-KW"/>
</dbReference>
<dbReference type="Proteomes" id="UP000501989">
    <property type="component" value="Chromosome"/>
</dbReference>
<name>A0A6M8M448_9PSED</name>
<organism evidence="2 3">
    <name type="scientific">Pseudomonas graminis</name>
    <dbReference type="NCBI Taxonomy" id="158627"/>
    <lineage>
        <taxon>Bacteria</taxon>
        <taxon>Pseudomonadati</taxon>
        <taxon>Pseudomonadota</taxon>
        <taxon>Gammaproteobacteria</taxon>
        <taxon>Pseudomonadales</taxon>
        <taxon>Pseudomonadaceae</taxon>
        <taxon>Pseudomonas</taxon>
    </lineage>
</organism>
<protein>
    <submittedName>
        <fullName evidence="2">IgA-specific serine endopeptidase autotransporter</fullName>
        <ecNumber evidence="2">3.4.21.72</ecNumber>
    </submittedName>
</protein>
<proteinExistence type="predicted"/>
<dbReference type="RefSeq" id="WP_172609695.1">
    <property type="nucleotide sequence ID" value="NZ_CP053746.1"/>
</dbReference>